<gene>
    <name evidence="2" type="ORF">AKJ43_01150</name>
</gene>
<dbReference type="EMBL" id="LHXX01000009">
    <property type="protein sequence ID" value="KXB02646.1"/>
    <property type="molecule type" value="Genomic_DNA"/>
</dbReference>
<evidence type="ECO:0000259" key="1">
    <source>
        <dbReference type="Pfam" id="PF05916"/>
    </source>
</evidence>
<dbReference type="InterPro" id="IPR021151">
    <property type="entry name" value="GINS_A"/>
</dbReference>
<feature type="domain" description="GINS subunit" evidence="1">
    <location>
        <begin position="61"/>
        <end position="153"/>
    </location>
</feature>
<evidence type="ECO:0000313" key="2">
    <source>
        <dbReference type="EMBL" id="KXB02646.1"/>
    </source>
</evidence>
<dbReference type="AlphaFoldDB" id="A0A133V881"/>
<accession>A0A133V881</accession>
<reference evidence="2 3" key="1">
    <citation type="journal article" date="2016" name="Sci. Rep.">
        <title>Metabolic traits of an uncultured archaeal lineage -MSBL1- from brine pools of the Red Sea.</title>
        <authorList>
            <person name="Mwirichia R."/>
            <person name="Alam I."/>
            <person name="Rashid M."/>
            <person name="Vinu M."/>
            <person name="Ba-Alawi W."/>
            <person name="Anthony Kamau A."/>
            <person name="Kamanda Ngugi D."/>
            <person name="Goker M."/>
            <person name="Klenk H.P."/>
            <person name="Bajic V."/>
            <person name="Stingl U."/>
        </authorList>
    </citation>
    <scope>NUCLEOTIDE SEQUENCE [LARGE SCALE GENOMIC DNA]</scope>
    <source>
        <strain evidence="2">SCGC-AAA261D19</strain>
    </source>
</reference>
<protein>
    <recommendedName>
        <fullName evidence="1">GINS subunit domain-containing protein</fullName>
    </recommendedName>
</protein>
<name>A0A133V881_9EURY</name>
<proteinExistence type="predicted"/>
<comment type="caution">
    <text evidence="2">The sequence shown here is derived from an EMBL/GenBank/DDBJ whole genome shotgun (WGS) entry which is preliminary data.</text>
</comment>
<organism evidence="2 3">
    <name type="scientific">candidate division MSBL1 archaeon SCGC-AAA261D19</name>
    <dbReference type="NCBI Taxonomy" id="1698273"/>
    <lineage>
        <taxon>Archaea</taxon>
        <taxon>Methanobacteriati</taxon>
        <taxon>Methanobacteriota</taxon>
        <taxon>candidate division MSBL1</taxon>
    </lineage>
</organism>
<dbReference type="Gene3D" id="1.20.58.2050">
    <property type="match status" value="1"/>
</dbReference>
<dbReference type="InterPro" id="IPR038437">
    <property type="entry name" value="GINS_Psf3_sf"/>
</dbReference>
<dbReference type="Pfam" id="PF05916">
    <property type="entry name" value="Sld5"/>
    <property type="match status" value="1"/>
</dbReference>
<keyword evidence="3" id="KW-1185">Reference proteome</keyword>
<dbReference type="Proteomes" id="UP000070400">
    <property type="component" value="Unassembled WGS sequence"/>
</dbReference>
<evidence type="ECO:0000313" key="3">
    <source>
        <dbReference type="Proteomes" id="UP000070400"/>
    </source>
</evidence>
<sequence length="169" mass="19635">MVSTKQLVRVLEDLSELELVGRSLGPLESGEEVYMRPWEASVLERRGIVEPTENFTLVGLRKRILAEEKSSKLEDLPESFYQVVFHRIENLRLEDRHDRAKEIDEALSALLDLRVQKLARLSISSTDIEGLPFEEKFLVNRLSDVISEWRRRLNSFFERPVKEGVDVRG</sequence>